<feature type="domain" description="GST N-terminal" evidence="1">
    <location>
        <begin position="9"/>
        <end position="79"/>
    </location>
</feature>
<dbReference type="Pfam" id="PF25907">
    <property type="entry name" value="DUF7962"/>
    <property type="match status" value="1"/>
</dbReference>
<evidence type="ECO:0000259" key="2">
    <source>
        <dbReference type="Pfam" id="PF25907"/>
    </source>
</evidence>
<gene>
    <name evidence="3" type="ORF">N0V93_000530</name>
</gene>
<dbReference type="Gene3D" id="3.40.30.110">
    <property type="match status" value="2"/>
</dbReference>
<evidence type="ECO:0000313" key="4">
    <source>
        <dbReference type="Proteomes" id="UP001140453"/>
    </source>
</evidence>
<comment type="caution">
    <text evidence="3">The sequence shown here is derived from an EMBL/GenBank/DDBJ whole genome shotgun (WGS) entry which is preliminary data.</text>
</comment>
<dbReference type="InterPro" id="IPR036249">
    <property type="entry name" value="Thioredoxin-like_sf"/>
</dbReference>
<dbReference type="SUPFAM" id="SSF52833">
    <property type="entry name" value="Thioredoxin-like"/>
    <property type="match status" value="1"/>
</dbReference>
<dbReference type="Proteomes" id="UP001140453">
    <property type="component" value="Unassembled WGS sequence"/>
</dbReference>
<dbReference type="SUPFAM" id="SSF47616">
    <property type="entry name" value="GST C-terminal domain-like"/>
    <property type="match status" value="1"/>
</dbReference>
<dbReference type="AlphaFoldDB" id="A0A9W8YZV0"/>
<keyword evidence="4" id="KW-1185">Reference proteome</keyword>
<evidence type="ECO:0000259" key="1">
    <source>
        <dbReference type="Pfam" id="PF13417"/>
    </source>
</evidence>
<dbReference type="InterPro" id="IPR058268">
    <property type="entry name" value="DUF7962"/>
</dbReference>
<dbReference type="EMBL" id="JAPEVB010000001">
    <property type="protein sequence ID" value="KAJ4396311.1"/>
    <property type="molecule type" value="Genomic_DNA"/>
</dbReference>
<name>A0A9W8YZV0_9PEZI</name>
<reference evidence="3" key="1">
    <citation type="submission" date="2022-10" db="EMBL/GenBank/DDBJ databases">
        <title>Tapping the CABI collections for fungal endophytes: first genome assemblies for Collariella, Neodidymelliopsis, Ascochyta clinopodiicola, Didymella pomorum, Didymosphaeria variabile, Neocosmospora piperis and Neocucurbitaria cava.</title>
        <authorList>
            <person name="Hill R."/>
        </authorList>
    </citation>
    <scope>NUCLEOTIDE SEQUENCE</scope>
    <source>
        <strain evidence="3">IMI 355082</strain>
    </source>
</reference>
<dbReference type="InterPro" id="IPR004045">
    <property type="entry name" value="Glutathione_S-Trfase_N"/>
</dbReference>
<dbReference type="Pfam" id="PF13417">
    <property type="entry name" value="GST_N_3"/>
    <property type="match status" value="1"/>
</dbReference>
<proteinExistence type="predicted"/>
<dbReference type="InterPro" id="IPR036282">
    <property type="entry name" value="Glutathione-S-Trfase_C_sf"/>
</dbReference>
<evidence type="ECO:0008006" key="5">
    <source>
        <dbReference type="Google" id="ProtNLM"/>
    </source>
</evidence>
<organism evidence="3 4">
    <name type="scientific">Gnomoniopsis smithogilvyi</name>
    <dbReference type="NCBI Taxonomy" id="1191159"/>
    <lineage>
        <taxon>Eukaryota</taxon>
        <taxon>Fungi</taxon>
        <taxon>Dikarya</taxon>
        <taxon>Ascomycota</taxon>
        <taxon>Pezizomycotina</taxon>
        <taxon>Sordariomycetes</taxon>
        <taxon>Sordariomycetidae</taxon>
        <taxon>Diaporthales</taxon>
        <taxon>Gnomoniaceae</taxon>
        <taxon>Gnomoniopsis</taxon>
    </lineage>
</organism>
<feature type="domain" description="DUF7962" evidence="2">
    <location>
        <begin position="114"/>
        <end position="234"/>
    </location>
</feature>
<accession>A0A9W8YZV0</accession>
<evidence type="ECO:0000313" key="3">
    <source>
        <dbReference type="EMBL" id="KAJ4396311.1"/>
    </source>
</evidence>
<sequence length="339" mass="37625">MSELPPIILYTYQFSPYAKRIAWYLQLRGIPYKACEQPPVMPRPDVASLGIQYRRIPICSIGRDVYLDTRLILAKLETLPTAQPKLGAAPESEHAALERLLSSFTITGGPFVWAVSLLPPQMPVFKDEVWIKDRTGFFPGAGKITAPSPEARAEAVANMRGFVGMLETTIFADGREWILNTQDPSLADIEAVWPLHWLSRIPGAFSKDQLSEKQFPRVFAWVERFDKAVSAAAKKLDAAGISGEEATKTIVAAPYFDEAGRVLQTELVVQTLGLKQGDRVIVFPSDYGMTHKDAGSLVSIDEKEVVFETKTKLVGSPTIRVHAPRLGFRIVREDQASRL</sequence>
<dbReference type="Gene3D" id="1.20.1050.10">
    <property type="match status" value="1"/>
</dbReference>
<dbReference type="OrthoDB" id="202840at2759"/>
<protein>
    <recommendedName>
        <fullName evidence="5">GST N-terminal domain-containing protein</fullName>
    </recommendedName>
</protein>